<evidence type="ECO:0000313" key="4">
    <source>
        <dbReference type="Proteomes" id="UP001634394"/>
    </source>
</evidence>
<proteinExistence type="predicted"/>
<feature type="signal peptide" evidence="2">
    <location>
        <begin position="1"/>
        <end position="21"/>
    </location>
</feature>
<evidence type="ECO:0000313" key="3">
    <source>
        <dbReference type="EMBL" id="KAL3847338.1"/>
    </source>
</evidence>
<keyword evidence="2" id="KW-0732">Signal</keyword>
<accession>A0ABD3UGS9</accession>
<keyword evidence="4" id="KW-1185">Reference proteome</keyword>
<comment type="caution">
    <text evidence="3">The sequence shown here is derived from an EMBL/GenBank/DDBJ whole genome shotgun (WGS) entry which is preliminary data.</text>
</comment>
<evidence type="ECO:0000256" key="1">
    <source>
        <dbReference type="SAM" id="MobiDB-lite"/>
    </source>
</evidence>
<name>A0ABD3UGS9_SINWO</name>
<evidence type="ECO:0000256" key="2">
    <source>
        <dbReference type="SAM" id="SignalP"/>
    </source>
</evidence>
<dbReference type="Proteomes" id="UP001634394">
    <property type="component" value="Unassembled WGS sequence"/>
</dbReference>
<dbReference type="EMBL" id="JBJQND010000016">
    <property type="protein sequence ID" value="KAL3847338.1"/>
    <property type="molecule type" value="Genomic_DNA"/>
</dbReference>
<organism evidence="3 4">
    <name type="scientific">Sinanodonta woodiana</name>
    <name type="common">Chinese pond mussel</name>
    <name type="synonym">Anodonta woodiana</name>
    <dbReference type="NCBI Taxonomy" id="1069815"/>
    <lineage>
        <taxon>Eukaryota</taxon>
        <taxon>Metazoa</taxon>
        <taxon>Spiralia</taxon>
        <taxon>Lophotrochozoa</taxon>
        <taxon>Mollusca</taxon>
        <taxon>Bivalvia</taxon>
        <taxon>Autobranchia</taxon>
        <taxon>Heteroconchia</taxon>
        <taxon>Palaeoheterodonta</taxon>
        <taxon>Unionida</taxon>
        <taxon>Unionoidea</taxon>
        <taxon>Unionidae</taxon>
        <taxon>Unioninae</taxon>
        <taxon>Sinanodonta</taxon>
    </lineage>
</organism>
<protein>
    <submittedName>
        <fullName evidence="3">Uncharacterized protein</fullName>
    </submittedName>
</protein>
<feature type="region of interest" description="Disordered" evidence="1">
    <location>
        <begin position="38"/>
        <end position="58"/>
    </location>
</feature>
<dbReference type="AlphaFoldDB" id="A0ABD3UGS9"/>
<feature type="compositionally biased region" description="Polar residues" evidence="1">
    <location>
        <begin position="40"/>
        <end position="58"/>
    </location>
</feature>
<reference evidence="3 4" key="1">
    <citation type="submission" date="2024-11" db="EMBL/GenBank/DDBJ databases">
        <title>Chromosome-level genome assembly of the freshwater bivalve Anodonta woodiana.</title>
        <authorList>
            <person name="Chen X."/>
        </authorList>
    </citation>
    <scope>NUCLEOTIDE SEQUENCE [LARGE SCALE GENOMIC DNA]</scope>
    <source>
        <strain evidence="3">MN2024</strain>
        <tissue evidence="3">Gills</tissue>
    </source>
</reference>
<gene>
    <name evidence="3" type="ORF">ACJMK2_018253</name>
</gene>
<feature type="chain" id="PRO_5044744273" evidence="2">
    <location>
        <begin position="22"/>
        <end position="205"/>
    </location>
</feature>
<sequence length="205" mass="23799">MRNKILIQPLVLLFLAHCIETRDETARETTTSEDVVVLPQHQSGNTLNTTEHNPPLQQKNKETLKVDDRYTAGRTSCRADNKCDFHGGVSYKYCYVDYSDNWDYCCTGPCDYHQGTTYLWCESGSKSQYCGNAGNINIDGRTCYYSHPCGMHQEKGKEPFYWCYVDHKLNWNRCCRPGSKCDYHGAAYKWCYTGYQKDTSWYECK</sequence>